<feature type="domain" description="Helix-turn-helix" evidence="2">
    <location>
        <begin position="4"/>
        <end position="55"/>
    </location>
</feature>
<dbReference type="EMBL" id="JBHSCQ010000006">
    <property type="protein sequence ID" value="MFC4265352.1"/>
    <property type="molecule type" value="Genomic_DNA"/>
</dbReference>
<dbReference type="RefSeq" id="WP_230067385.1">
    <property type="nucleotide sequence ID" value="NZ_BAABLL010000003.1"/>
</dbReference>
<protein>
    <submittedName>
        <fullName evidence="3">Helix-turn-helix domain-containing protein</fullName>
    </submittedName>
</protein>
<dbReference type="InterPro" id="IPR041657">
    <property type="entry name" value="HTH_17"/>
</dbReference>
<name>A0ABV8R032_9MICC</name>
<evidence type="ECO:0000256" key="1">
    <source>
        <dbReference type="SAM" id="MobiDB-lite"/>
    </source>
</evidence>
<dbReference type="InterPro" id="IPR010093">
    <property type="entry name" value="SinI_DNA-bd"/>
</dbReference>
<feature type="compositionally biased region" description="Polar residues" evidence="1">
    <location>
        <begin position="65"/>
        <end position="76"/>
    </location>
</feature>
<comment type="caution">
    <text evidence="3">The sequence shown here is derived from an EMBL/GenBank/DDBJ whole genome shotgun (WGS) entry which is preliminary data.</text>
</comment>
<dbReference type="InterPro" id="IPR009061">
    <property type="entry name" value="DNA-bd_dom_put_sf"/>
</dbReference>
<dbReference type="Pfam" id="PF12728">
    <property type="entry name" value="HTH_17"/>
    <property type="match status" value="1"/>
</dbReference>
<dbReference type="SUPFAM" id="SSF46955">
    <property type="entry name" value="Putative DNA-binding domain"/>
    <property type="match status" value="1"/>
</dbReference>
<sequence>MPRFLTLADVAELLQISAAACYQLVHSGELPAFQIGGRGQWRIEEAKFNQFIEDRHAAARAMLSSEKSAGKTSLPTVDTAPAPTVQTTAK</sequence>
<reference evidence="4" key="1">
    <citation type="journal article" date="2019" name="Int. J. Syst. Evol. Microbiol.">
        <title>The Global Catalogue of Microorganisms (GCM) 10K type strain sequencing project: providing services to taxonomists for standard genome sequencing and annotation.</title>
        <authorList>
            <consortium name="The Broad Institute Genomics Platform"/>
            <consortium name="The Broad Institute Genome Sequencing Center for Infectious Disease"/>
            <person name="Wu L."/>
            <person name="Ma J."/>
        </authorList>
    </citation>
    <scope>NUCLEOTIDE SEQUENCE [LARGE SCALE GENOMIC DNA]</scope>
    <source>
        <strain evidence="4">CGMCC 1.10698</strain>
    </source>
</reference>
<proteinExistence type="predicted"/>
<evidence type="ECO:0000313" key="4">
    <source>
        <dbReference type="Proteomes" id="UP001595773"/>
    </source>
</evidence>
<feature type="region of interest" description="Disordered" evidence="1">
    <location>
        <begin position="63"/>
        <end position="90"/>
    </location>
</feature>
<organism evidence="3 4">
    <name type="scientific">Arthrobacter cryoconiti</name>
    <dbReference type="NCBI Taxonomy" id="748907"/>
    <lineage>
        <taxon>Bacteria</taxon>
        <taxon>Bacillati</taxon>
        <taxon>Actinomycetota</taxon>
        <taxon>Actinomycetes</taxon>
        <taxon>Micrococcales</taxon>
        <taxon>Micrococcaceae</taxon>
        <taxon>Arthrobacter</taxon>
    </lineage>
</organism>
<dbReference type="NCBIfam" id="TIGR01764">
    <property type="entry name" value="excise"/>
    <property type="match status" value="1"/>
</dbReference>
<keyword evidence="4" id="KW-1185">Reference proteome</keyword>
<evidence type="ECO:0000313" key="3">
    <source>
        <dbReference type="EMBL" id="MFC4265352.1"/>
    </source>
</evidence>
<accession>A0ABV8R032</accession>
<dbReference type="Proteomes" id="UP001595773">
    <property type="component" value="Unassembled WGS sequence"/>
</dbReference>
<gene>
    <name evidence="3" type="ORF">ACFOW9_07035</name>
</gene>
<evidence type="ECO:0000259" key="2">
    <source>
        <dbReference type="Pfam" id="PF12728"/>
    </source>
</evidence>